<organism evidence="5 6">
    <name type="scientific">Thelonectria olida</name>
    <dbReference type="NCBI Taxonomy" id="1576542"/>
    <lineage>
        <taxon>Eukaryota</taxon>
        <taxon>Fungi</taxon>
        <taxon>Dikarya</taxon>
        <taxon>Ascomycota</taxon>
        <taxon>Pezizomycotina</taxon>
        <taxon>Sordariomycetes</taxon>
        <taxon>Hypocreomycetidae</taxon>
        <taxon>Hypocreales</taxon>
        <taxon>Nectriaceae</taxon>
        <taxon>Thelonectria</taxon>
    </lineage>
</organism>
<dbReference type="Proteomes" id="UP000777438">
    <property type="component" value="Unassembled WGS sequence"/>
</dbReference>
<evidence type="ECO:0000259" key="4">
    <source>
        <dbReference type="PROSITE" id="PS50048"/>
    </source>
</evidence>
<comment type="caution">
    <text evidence="5">The sequence shown here is derived from an EMBL/GenBank/DDBJ whole genome shotgun (WGS) entry which is preliminary data.</text>
</comment>
<keyword evidence="2" id="KW-0539">Nucleus</keyword>
<protein>
    <recommendedName>
        <fullName evidence="4">Zn(2)-C6 fungal-type domain-containing protein</fullName>
    </recommendedName>
</protein>
<evidence type="ECO:0000256" key="2">
    <source>
        <dbReference type="ARBA" id="ARBA00023242"/>
    </source>
</evidence>
<name>A0A9P8WDS3_9HYPO</name>
<dbReference type="CDD" id="cd00067">
    <property type="entry name" value="GAL4"/>
    <property type="match status" value="1"/>
</dbReference>
<dbReference type="EMBL" id="JAGPYM010000004">
    <property type="protein sequence ID" value="KAH6896014.1"/>
    <property type="molecule type" value="Genomic_DNA"/>
</dbReference>
<dbReference type="PANTHER" id="PTHR31001">
    <property type="entry name" value="UNCHARACTERIZED TRANSCRIPTIONAL REGULATORY PROTEIN"/>
    <property type="match status" value="1"/>
</dbReference>
<dbReference type="GO" id="GO:0000981">
    <property type="term" value="F:DNA-binding transcription factor activity, RNA polymerase II-specific"/>
    <property type="evidence" value="ECO:0007669"/>
    <property type="project" value="InterPro"/>
</dbReference>
<reference evidence="5 6" key="1">
    <citation type="journal article" date="2021" name="Nat. Commun.">
        <title>Genetic determinants of endophytism in the Arabidopsis root mycobiome.</title>
        <authorList>
            <person name="Mesny F."/>
            <person name="Miyauchi S."/>
            <person name="Thiergart T."/>
            <person name="Pickel B."/>
            <person name="Atanasova L."/>
            <person name="Karlsson M."/>
            <person name="Huettel B."/>
            <person name="Barry K.W."/>
            <person name="Haridas S."/>
            <person name="Chen C."/>
            <person name="Bauer D."/>
            <person name="Andreopoulos W."/>
            <person name="Pangilinan J."/>
            <person name="LaButti K."/>
            <person name="Riley R."/>
            <person name="Lipzen A."/>
            <person name="Clum A."/>
            <person name="Drula E."/>
            <person name="Henrissat B."/>
            <person name="Kohler A."/>
            <person name="Grigoriev I.V."/>
            <person name="Martin F.M."/>
            <person name="Hacquard S."/>
        </authorList>
    </citation>
    <scope>NUCLEOTIDE SEQUENCE [LARGE SCALE GENOMIC DNA]</scope>
    <source>
        <strain evidence="5 6">MPI-CAGE-CH-0241</strain>
    </source>
</reference>
<comment type="subcellular location">
    <subcellularLocation>
        <location evidence="1">Nucleus</location>
    </subcellularLocation>
</comment>
<accession>A0A9P8WDS3</accession>
<dbReference type="SMART" id="SM00066">
    <property type="entry name" value="GAL4"/>
    <property type="match status" value="1"/>
</dbReference>
<dbReference type="GO" id="GO:0005634">
    <property type="term" value="C:nucleus"/>
    <property type="evidence" value="ECO:0007669"/>
    <property type="project" value="UniProtKB-SubCell"/>
</dbReference>
<dbReference type="GO" id="GO:0008270">
    <property type="term" value="F:zinc ion binding"/>
    <property type="evidence" value="ECO:0007669"/>
    <property type="project" value="InterPro"/>
</dbReference>
<dbReference type="InterPro" id="IPR036864">
    <property type="entry name" value="Zn2-C6_fun-type_DNA-bd_sf"/>
</dbReference>
<dbReference type="InterPro" id="IPR001138">
    <property type="entry name" value="Zn2Cys6_DnaBD"/>
</dbReference>
<dbReference type="PROSITE" id="PS00463">
    <property type="entry name" value="ZN2_CY6_FUNGAL_1"/>
    <property type="match status" value="1"/>
</dbReference>
<feature type="domain" description="Zn(2)-C6 fungal-type" evidence="4">
    <location>
        <begin position="12"/>
        <end position="42"/>
    </location>
</feature>
<sequence length="624" mass="69637">MAEMGPSLNALSCKLCKIKKVRCSRAMPTCERCRIHSMQCIYPERVKRKARKGPLPARTTASASSNSPISAILERLQRVEEHVRSKPDSDPSSDASKKKSLSRTSIDKPHEIRLQNATSTTCSSVSPAAASILSATATTPQTLDSPGTALADLDITALLTDAISQVQRLRLQVIAKSTLTEGVDIPTENAKEWINNYFTHMHTDAFLSLADSKLIKIIPDIIDMPHVHLDAAILVVYYGILYHGCSLPTDMSMANVIPLSKHARKIYLCCLRALPNWQREATGTTTDFMAAIFMARAAAECFDYDLSYKLYKQACEYATALNLHTLDSDDNNTPIAPEDQPRIDSDRKGFWELIGIDLFFRLIYNRPPALAAGMSSWRVNLPWLAPDSEPDMHAIPTMTFLMSSRISLILIQFFEVLEKEGSQGEEEEEEDGDERILSRVEALCGQINQIFQDWQIEDWIQQAEDTDNSFDWWMLIDVWLTGSIAIIFMLRKLNILDSSSPSPIVSDTDVPQSPLAIQASRNFLGMMHRLLARCPVLETMSIMVGYFQAFVPYGCLAGNIVRSRNPGALVADLELLESVAERVTVMAKEERDFTPLARAVQGLNGEMRKLVEADLARGERNFAI</sequence>
<gene>
    <name evidence="5" type="ORF">B0T10DRAFT_479304</name>
</gene>
<dbReference type="AlphaFoldDB" id="A0A9P8WDS3"/>
<dbReference type="OrthoDB" id="39175at2759"/>
<dbReference type="Gene3D" id="4.10.240.10">
    <property type="entry name" value="Zn(2)-C6 fungal-type DNA-binding domain"/>
    <property type="match status" value="1"/>
</dbReference>
<feature type="compositionally biased region" description="Basic and acidic residues" evidence="3">
    <location>
        <begin position="79"/>
        <end position="89"/>
    </location>
</feature>
<dbReference type="PROSITE" id="PS50048">
    <property type="entry name" value="ZN2_CY6_FUNGAL_2"/>
    <property type="match status" value="1"/>
</dbReference>
<evidence type="ECO:0000313" key="6">
    <source>
        <dbReference type="Proteomes" id="UP000777438"/>
    </source>
</evidence>
<evidence type="ECO:0000313" key="5">
    <source>
        <dbReference type="EMBL" id="KAH6896014.1"/>
    </source>
</evidence>
<evidence type="ECO:0000256" key="1">
    <source>
        <dbReference type="ARBA" id="ARBA00004123"/>
    </source>
</evidence>
<dbReference type="SUPFAM" id="SSF57701">
    <property type="entry name" value="Zn2/Cys6 DNA-binding domain"/>
    <property type="match status" value="1"/>
</dbReference>
<dbReference type="InterPro" id="IPR050613">
    <property type="entry name" value="Sec_Metabolite_Reg"/>
</dbReference>
<dbReference type="Pfam" id="PF00172">
    <property type="entry name" value="Zn_clus"/>
    <property type="match status" value="1"/>
</dbReference>
<evidence type="ECO:0000256" key="3">
    <source>
        <dbReference type="SAM" id="MobiDB-lite"/>
    </source>
</evidence>
<keyword evidence="6" id="KW-1185">Reference proteome</keyword>
<proteinExistence type="predicted"/>
<feature type="region of interest" description="Disordered" evidence="3">
    <location>
        <begin position="79"/>
        <end position="119"/>
    </location>
</feature>
<dbReference type="CDD" id="cd12148">
    <property type="entry name" value="fungal_TF_MHR"/>
    <property type="match status" value="1"/>
</dbReference>